<dbReference type="InterPro" id="IPR021972">
    <property type="entry name" value="Parvovirus_NS1_C"/>
</dbReference>
<keyword evidence="8" id="KW-0547">Nucleotide-binding</keyword>
<organismHost>
    <name type="scientific">Felis catus</name>
    <name type="common">Cat</name>
    <name type="synonym">Felis silvestris catus</name>
    <dbReference type="NCBI Taxonomy" id="9685"/>
</organismHost>
<feature type="region of interest" description="Disordered" evidence="17">
    <location>
        <begin position="121"/>
        <end position="146"/>
    </location>
</feature>
<keyword evidence="13" id="KW-0804">Transcription</keyword>
<evidence type="ECO:0000256" key="6">
    <source>
        <dbReference type="ARBA" id="ARBA00022759"/>
    </source>
</evidence>
<comment type="catalytic activity">
    <reaction evidence="15">
        <text>ATP + H2O = ADP + phosphate + H(+)</text>
        <dbReference type="Rhea" id="RHEA:13065"/>
        <dbReference type="ChEBI" id="CHEBI:15377"/>
        <dbReference type="ChEBI" id="CHEBI:15378"/>
        <dbReference type="ChEBI" id="CHEBI:30616"/>
        <dbReference type="ChEBI" id="CHEBI:43474"/>
        <dbReference type="ChEBI" id="CHEBI:456216"/>
        <dbReference type="EC" id="3.6.4.12"/>
    </reaction>
</comment>
<protein>
    <recommendedName>
        <fullName evidence="2">DNA helicase</fullName>
        <ecNumber evidence="2">3.6.4.12</ecNumber>
    </recommendedName>
</protein>
<evidence type="ECO:0000256" key="13">
    <source>
        <dbReference type="ARBA" id="ARBA00023163"/>
    </source>
</evidence>
<evidence type="ECO:0000256" key="2">
    <source>
        <dbReference type="ARBA" id="ARBA00012551"/>
    </source>
</evidence>
<evidence type="ECO:0000256" key="8">
    <source>
        <dbReference type="ARBA" id="ARBA00022806"/>
    </source>
</evidence>
<keyword evidence="9" id="KW-0460">Magnesium</keyword>
<keyword evidence="10" id="KW-0805">Transcription regulation</keyword>
<gene>
    <name evidence="19" type="primary">ns</name>
</gene>
<accession>Q70M75</accession>
<evidence type="ECO:0000313" key="19">
    <source>
        <dbReference type="EMBL" id="CAE52291.1"/>
    </source>
</evidence>
<evidence type="ECO:0000256" key="11">
    <source>
        <dbReference type="ARBA" id="ARBA00023124"/>
    </source>
</evidence>
<comment type="cofactor">
    <cofactor evidence="1">
        <name>Mg(2+)</name>
        <dbReference type="ChEBI" id="CHEBI:18420"/>
    </cofactor>
</comment>
<evidence type="ECO:0000256" key="10">
    <source>
        <dbReference type="ARBA" id="ARBA00023015"/>
    </source>
</evidence>
<evidence type="ECO:0000256" key="12">
    <source>
        <dbReference type="ARBA" id="ARBA00023125"/>
    </source>
</evidence>
<evidence type="ECO:0000256" key="1">
    <source>
        <dbReference type="ARBA" id="ARBA00001946"/>
    </source>
</evidence>
<keyword evidence="8" id="KW-0067">ATP-binding</keyword>
<evidence type="ECO:0000256" key="5">
    <source>
        <dbReference type="ARBA" id="ARBA00022723"/>
    </source>
</evidence>
<dbReference type="EC" id="3.6.4.12" evidence="2"/>
<evidence type="ECO:0000256" key="14">
    <source>
        <dbReference type="ARBA" id="ARBA00023219"/>
    </source>
</evidence>
<dbReference type="GO" id="GO:0003678">
    <property type="term" value="F:DNA helicase activity"/>
    <property type="evidence" value="ECO:0007669"/>
    <property type="project" value="UniProtKB-EC"/>
</dbReference>
<organism evidence="19">
    <name type="scientific">Canine parvovirus type 2</name>
    <name type="common">CPV-2</name>
    <dbReference type="NCBI Taxonomy" id="10788"/>
    <lineage>
        <taxon>Viruses</taxon>
        <taxon>Monodnaviria</taxon>
        <taxon>Shotokuvirae</taxon>
        <taxon>Cossaviricota</taxon>
        <taxon>Quintoviricetes</taxon>
        <taxon>Piccovirales</taxon>
        <taxon>Parvoviridae</taxon>
        <taxon>Parvovirinae</taxon>
        <taxon>Protoparvovirus</taxon>
        <taxon>Protoparvovirus carnivoran1</taxon>
    </lineage>
</organism>
<evidence type="ECO:0000256" key="4">
    <source>
        <dbReference type="ARBA" id="ARBA00022722"/>
    </source>
</evidence>
<name>Q70M75_PAVC</name>
<evidence type="ECO:0000256" key="16">
    <source>
        <dbReference type="SAM" id="Coils"/>
    </source>
</evidence>
<feature type="coiled-coil region" evidence="16">
    <location>
        <begin position="53"/>
        <end position="80"/>
    </location>
</feature>
<organismHost>
    <name type="scientific">Canis lupus familiaris</name>
    <name type="common">Dog</name>
    <name type="synonym">Canis familiaris</name>
    <dbReference type="NCBI Taxonomy" id="9615"/>
</organismHost>
<keyword evidence="4" id="KW-0540">Nuclease</keyword>
<dbReference type="GO" id="GO:0004519">
    <property type="term" value="F:endonuclease activity"/>
    <property type="evidence" value="ECO:0007669"/>
    <property type="project" value="UniProtKB-KW"/>
</dbReference>
<keyword evidence="5" id="KW-0479">Metal-binding</keyword>
<evidence type="ECO:0000256" key="15">
    <source>
        <dbReference type="ARBA" id="ARBA00047995"/>
    </source>
</evidence>
<evidence type="ECO:0000256" key="7">
    <source>
        <dbReference type="ARBA" id="ARBA00022801"/>
    </source>
</evidence>
<keyword evidence="11" id="KW-0190">Covalent protein-DNA linkage</keyword>
<evidence type="ECO:0000256" key="3">
    <source>
        <dbReference type="ARBA" id="ARBA00022612"/>
    </source>
</evidence>
<keyword evidence="12" id="KW-0238">DNA-binding</keyword>
<keyword evidence="7" id="KW-0378">Hydrolase</keyword>
<keyword evidence="14" id="KW-0231">Viral genome packaging</keyword>
<sequence>MSGNQYTEEVMEGVNWLKKHAENEAFSFVFKCDNVQLNGKDVRWNNYTKPIQNEELTSLIRGAQTAMDQTEEEEMDWESEVDSLASCKDLETQAASNPQSQDQVLTPLTPDVVDLALEPWSTPDTPIAETANQQSNQLGVTHKDVQASPTWSEIEADLRAIFTSEQLEEDFRDDLD</sequence>
<proteinExistence type="predicted"/>
<evidence type="ECO:0000259" key="18">
    <source>
        <dbReference type="Pfam" id="PF12117"/>
    </source>
</evidence>
<feature type="domain" description="Parvovirus non-structural protein 1 C-terminal" evidence="18">
    <location>
        <begin position="80"/>
        <end position="175"/>
    </location>
</feature>
<dbReference type="EMBL" id="AJ564427">
    <property type="protein sequence ID" value="CAE52291.1"/>
    <property type="molecule type" value="Genomic_DNA"/>
</dbReference>
<feature type="compositionally biased region" description="Polar residues" evidence="17">
    <location>
        <begin position="130"/>
        <end position="139"/>
    </location>
</feature>
<dbReference type="GO" id="GO:0046872">
    <property type="term" value="F:metal ion binding"/>
    <property type="evidence" value="ECO:0007669"/>
    <property type="project" value="UniProtKB-KW"/>
</dbReference>
<dbReference type="Gene3D" id="3.40.1310.20">
    <property type="match status" value="1"/>
</dbReference>
<reference evidence="19" key="1">
    <citation type="submission" date="2003-05" db="EMBL/GenBank/DDBJ databases">
        <title>Strain Identification and Characterization of Canine Parvovirus strains of Indian Origin (studies on vp I/vp IIgene).</title>
        <authorList>
            <person name="Rastogi A.K."/>
        </authorList>
    </citation>
    <scope>NUCLEOTIDE SEQUENCE</scope>
    <source>
        <strain evidence="19">CPV2a</strain>
    </source>
</reference>
<dbReference type="GO" id="GO:0003677">
    <property type="term" value="F:DNA binding"/>
    <property type="evidence" value="ECO:0007669"/>
    <property type="project" value="UniProtKB-KW"/>
</dbReference>
<dbReference type="GO" id="GO:0016787">
    <property type="term" value="F:hydrolase activity"/>
    <property type="evidence" value="ECO:0007669"/>
    <property type="project" value="UniProtKB-KW"/>
</dbReference>
<dbReference type="Pfam" id="PF12117">
    <property type="entry name" value="NS1_C"/>
    <property type="match status" value="1"/>
</dbReference>
<keyword evidence="3" id="KW-1188">Viral release from host cell</keyword>
<keyword evidence="8" id="KW-0347">Helicase</keyword>
<evidence type="ECO:0000256" key="17">
    <source>
        <dbReference type="SAM" id="MobiDB-lite"/>
    </source>
</evidence>
<keyword evidence="16" id="KW-0175">Coiled coil</keyword>
<keyword evidence="6" id="KW-0255">Endonuclease</keyword>
<evidence type="ECO:0000256" key="9">
    <source>
        <dbReference type="ARBA" id="ARBA00022842"/>
    </source>
</evidence>